<feature type="domain" description="ALOG" evidence="8">
    <location>
        <begin position="12"/>
        <end position="119"/>
    </location>
</feature>
<evidence type="ECO:0000256" key="5">
    <source>
        <dbReference type="ARBA" id="ARBA00023125"/>
    </source>
</evidence>
<dbReference type="AlphaFoldDB" id="A0AA88QYM6"/>
<name>A0AA88QYM6_9ASTE</name>
<comment type="similarity">
    <text evidence="2">Belongs to the plant homeotic and developmental regulators ALOG protein family.</text>
</comment>
<dbReference type="InterPro" id="IPR040222">
    <property type="entry name" value="ALOG"/>
</dbReference>
<evidence type="ECO:0000259" key="8">
    <source>
        <dbReference type="PROSITE" id="PS51697"/>
    </source>
</evidence>
<keyword evidence="7" id="KW-0539">Nucleus</keyword>
<keyword evidence="5" id="KW-0238">DNA-binding</keyword>
<evidence type="ECO:0000256" key="2">
    <source>
        <dbReference type="ARBA" id="ARBA00010308"/>
    </source>
</evidence>
<dbReference type="GO" id="GO:0005634">
    <property type="term" value="C:nucleus"/>
    <property type="evidence" value="ECO:0007669"/>
    <property type="project" value="UniProtKB-SubCell"/>
</dbReference>
<comment type="subcellular location">
    <subcellularLocation>
        <location evidence="1">Nucleus</location>
    </subcellularLocation>
</comment>
<dbReference type="Proteomes" id="UP001187471">
    <property type="component" value="Unassembled WGS sequence"/>
</dbReference>
<keyword evidence="10" id="KW-1185">Reference proteome</keyword>
<evidence type="ECO:0000256" key="3">
    <source>
        <dbReference type="ARBA" id="ARBA00022473"/>
    </source>
</evidence>
<proteinExistence type="inferred from homology"/>
<evidence type="ECO:0000256" key="6">
    <source>
        <dbReference type="ARBA" id="ARBA00023163"/>
    </source>
</evidence>
<evidence type="ECO:0000313" key="9">
    <source>
        <dbReference type="EMBL" id="KAK2974559.1"/>
    </source>
</evidence>
<keyword evidence="4" id="KW-0805">Transcription regulation</keyword>
<evidence type="ECO:0000256" key="4">
    <source>
        <dbReference type="ARBA" id="ARBA00023015"/>
    </source>
</evidence>
<protein>
    <recommendedName>
        <fullName evidence="8">ALOG domain-containing protein</fullName>
    </recommendedName>
</protein>
<evidence type="ECO:0000313" key="10">
    <source>
        <dbReference type="Proteomes" id="UP001187471"/>
    </source>
</evidence>
<accession>A0AA88QYM6</accession>
<keyword evidence="3" id="KW-0217">Developmental protein</keyword>
<dbReference type="PANTHER" id="PTHR31165:SF2">
    <property type="entry name" value="ALOG DOMAIN-CONTAINING PROTEIN"/>
    <property type="match status" value="1"/>
</dbReference>
<comment type="caution">
    <text evidence="9">The sequence shown here is derived from an EMBL/GenBank/DDBJ whole genome shotgun (WGS) entry which is preliminary data.</text>
</comment>
<gene>
    <name evidence="9" type="ORF">RJ640_002468</name>
</gene>
<reference evidence="9" key="1">
    <citation type="submission" date="2022-12" db="EMBL/GenBank/DDBJ databases">
        <title>Draft genome assemblies for two species of Escallonia (Escalloniales).</title>
        <authorList>
            <person name="Chanderbali A."/>
            <person name="Dervinis C."/>
            <person name="Anghel I."/>
            <person name="Soltis D."/>
            <person name="Soltis P."/>
            <person name="Zapata F."/>
        </authorList>
    </citation>
    <scope>NUCLEOTIDE SEQUENCE</scope>
    <source>
        <strain evidence="9">UCBG92.1500</strain>
        <tissue evidence="9">Leaf</tissue>
    </source>
</reference>
<dbReference type="PROSITE" id="PS51697">
    <property type="entry name" value="ALOG"/>
    <property type="match status" value="1"/>
</dbReference>
<dbReference type="PANTHER" id="PTHR31165">
    <property type="entry name" value="PROTEIN G1-LIKE2"/>
    <property type="match status" value="1"/>
</dbReference>
<organism evidence="9 10">
    <name type="scientific">Escallonia rubra</name>
    <dbReference type="NCBI Taxonomy" id="112253"/>
    <lineage>
        <taxon>Eukaryota</taxon>
        <taxon>Viridiplantae</taxon>
        <taxon>Streptophyta</taxon>
        <taxon>Embryophyta</taxon>
        <taxon>Tracheophyta</taxon>
        <taxon>Spermatophyta</taxon>
        <taxon>Magnoliopsida</taxon>
        <taxon>eudicotyledons</taxon>
        <taxon>Gunneridae</taxon>
        <taxon>Pentapetalae</taxon>
        <taxon>asterids</taxon>
        <taxon>campanulids</taxon>
        <taxon>Escalloniales</taxon>
        <taxon>Escalloniaceae</taxon>
        <taxon>Escallonia</taxon>
    </lineage>
</organism>
<feature type="non-terminal residue" evidence="9">
    <location>
        <position position="1"/>
    </location>
</feature>
<dbReference type="Pfam" id="PF04852">
    <property type="entry name" value="ALOG_dom"/>
    <property type="match status" value="2"/>
</dbReference>
<dbReference type="GO" id="GO:0009299">
    <property type="term" value="P:mRNA transcription"/>
    <property type="evidence" value="ECO:0007669"/>
    <property type="project" value="TreeGrafter"/>
</dbReference>
<dbReference type="GO" id="GO:0003677">
    <property type="term" value="F:DNA binding"/>
    <property type="evidence" value="ECO:0007669"/>
    <property type="project" value="UniProtKB-KW"/>
</dbReference>
<evidence type="ECO:0000256" key="7">
    <source>
        <dbReference type="ARBA" id="ARBA00023242"/>
    </source>
</evidence>
<keyword evidence="6" id="KW-0804">Transcription</keyword>
<sequence>MENPRSMPTTLSRYENQRRDSNMFGQYLRNHRPSFSLARCSVRPPFPTRPCPCPLRQACGSLDALIGRLCAAFEENEGKPESNPFEALPSDFTSAKFAITRKRSDAHPITLPILAIRFKNPSDLGDGCWQPDEPPQNLRFAVQSTGDQLREEEAAPTLLLFRSR</sequence>
<dbReference type="InterPro" id="IPR006936">
    <property type="entry name" value="ALOG_dom"/>
</dbReference>
<dbReference type="GO" id="GO:0009416">
    <property type="term" value="P:response to light stimulus"/>
    <property type="evidence" value="ECO:0007669"/>
    <property type="project" value="TreeGrafter"/>
</dbReference>
<dbReference type="EMBL" id="JAVXUO010002304">
    <property type="protein sequence ID" value="KAK2974559.1"/>
    <property type="molecule type" value="Genomic_DNA"/>
</dbReference>
<evidence type="ECO:0000256" key="1">
    <source>
        <dbReference type="ARBA" id="ARBA00004123"/>
    </source>
</evidence>